<dbReference type="PANTHER" id="PTHR10836">
    <property type="entry name" value="GLYCERALDEHYDE 3-PHOSPHATE DEHYDROGENASE"/>
    <property type="match status" value="1"/>
</dbReference>
<dbReference type="GO" id="GO:0005829">
    <property type="term" value="C:cytosol"/>
    <property type="evidence" value="ECO:0007669"/>
    <property type="project" value="TreeGrafter"/>
</dbReference>
<keyword evidence="5" id="KW-1185">Reference proteome</keyword>
<dbReference type="SUPFAM" id="SSF55347">
    <property type="entry name" value="Glyceraldehyde-3-phosphate dehydrogenase-like, C-terminal domain"/>
    <property type="match status" value="1"/>
</dbReference>
<dbReference type="InterPro" id="IPR020831">
    <property type="entry name" value="GlycerAld/Erythrose_P_DH"/>
</dbReference>
<dbReference type="Pfam" id="PF02800">
    <property type="entry name" value="Gp_dh_C"/>
    <property type="match status" value="1"/>
</dbReference>
<name>A0A8T0HRV3_CERPU</name>
<accession>A0A8T0HRV3</accession>
<evidence type="ECO:0000313" key="5">
    <source>
        <dbReference type="Proteomes" id="UP000822688"/>
    </source>
</evidence>
<organism evidence="4 5">
    <name type="scientific">Ceratodon purpureus</name>
    <name type="common">Fire moss</name>
    <name type="synonym">Dicranum purpureum</name>
    <dbReference type="NCBI Taxonomy" id="3225"/>
    <lineage>
        <taxon>Eukaryota</taxon>
        <taxon>Viridiplantae</taxon>
        <taxon>Streptophyta</taxon>
        <taxon>Embryophyta</taxon>
        <taxon>Bryophyta</taxon>
        <taxon>Bryophytina</taxon>
        <taxon>Bryopsida</taxon>
        <taxon>Dicranidae</taxon>
        <taxon>Pseudoditrichales</taxon>
        <taxon>Ditrichaceae</taxon>
        <taxon>Ceratodon</taxon>
    </lineage>
</organism>
<comment type="similarity">
    <text evidence="1">Belongs to the glyceraldehyde-3-phosphate dehydrogenase family.</text>
</comment>
<comment type="caution">
    <text evidence="4">The sequence shown here is derived from an EMBL/GenBank/DDBJ whole genome shotgun (WGS) entry which is preliminary data.</text>
</comment>
<gene>
    <name evidence="4" type="ORF">KC19_VG183400</name>
</gene>
<evidence type="ECO:0000259" key="3">
    <source>
        <dbReference type="Pfam" id="PF02800"/>
    </source>
</evidence>
<proteinExistence type="inferred from homology"/>
<dbReference type="PANTHER" id="PTHR10836:SF132">
    <property type="entry name" value="GLYCERALDEHYDE-3-PHOSPHATE DEHYDROGENASE"/>
    <property type="match status" value="1"/>
</dbReference>
<sequence>MKGILGYTELDCASTDFIGDSRSSILDVKAGLALDNGFLKFVAWFDNEWGYSHKVVDLIVHMASLQHSPFYF</sequence>
<evidence type="ECO:0000256" key="1">
    <source>
        <dbReference type="ARBA" id="ARBA00007406"/>
    </source>
</evidence>
<dbReference type="GO" id="GO:0006096">
    <property type="term" value="P:glycolytic process"/>
    <property type="evidence" value="ECO:0007669"/>
    <property type="project" value="TreeGrafter"/>
</dbReference>
<dbReference type="InterPro" id="IPR020829">
    <property type="entry name" value="GlycerAld_3-P_DH_cat"/>
</dbReference>
<evidence type="ECO:0000256" key="2">
    <source>
        <dbReference type="ARBA" id="ARBA00023002"/>
    </source>
</evidence>
<dbReference type="GO" id="GO:0004365">
    <property type="term" value="F:glyceraldehyde-3-phosphate dehydrogenase (NAD+) (phosphorylating) activity"/>
    <property type="evidence" value="ECO:0007669"/>
    <property type="project" value="TreeGrafter"/>
</dbReference>
<dbReference type="EMBL" id="CM026426">
    <property type="protein sequence ID" value="KAG0573499.1"/>
    <property type="molecule type" value="Genomic_DNA"/>
</dbReference>
<evidence type="ECO:0000313" key="4">
    <source>
        <dbReference type="EMBL" id="KAG0573499.1"/>
    </source>
</evidence>
<feature type="domain" description="Glyceraldehyde 3-phosphate dehydrogenase catalytic" evidence="3">
    <location>
        <begin position="1"/>
        <end position="45"/>
    </location>
</feature>
<protein>
    <recommendedName>
        <fullName evidence="3">Glyceraldehyde 3-phosphate dehydrogenase catalytic domain-containing protein</fullName>
    </recommendedName>
</protein>
<dbReference type="Proteomes" id="UP000822688">
    <property type="component" value="Chromosome V"/>
</dbReference>
<keyword evidence="2" id="KW-0560">Oxidoreductase</keyword>
<reference evidence="4" key="1">
    <citation type="submission" date="2020-06" db="EMBL/GenBank/DDBJ databases">
        <title>WGS assembly of Ceratodon purpureus strain R40.</title>
        <authorList>
            <person name="Carey S.B."/>
            <person name="Jenkins J."/>
            <person name="Shu S."/>
            <person name="Lovell J.T."/>
            <person name="Sreedasyam A."/>
            <person name="Maumus F."/>
            <person name="Tiley G.P."/>
            <person name="Fernandez-Pozo N."/>
            <person name="Barry K."/>
            <person name="Chen C."/>
            <person name="Wang M."/>
            <person name="Lipzen A."/>
            <person name="Daum C."/>
            <person name="Saski C.A."/>
            <person name="Payton A.C."/>
            <person name="Mcbreen J.C."/>
            <person name="Conrad R.E."/>
            <person name="Kollar L.M."/>
            <person name="Olsson S."/>
            <person name="Huttunen S."/>
            <person name="Landis J.B."/>
            <person name="Wickett N.J."/>
            <person name="Johnson M.G."/>
            <person name="Rensing S.A."/>
            <person name="Grimwood J."/>
            <person name="Schmutz J."/>
            <person name="Mcdaniel S.F."/>
        </authorList>
    </citation>
    <scope>NUCLEOTIDE SEQUENCE</scope>
    <source>
        <strain evidence="4">R40</strain>
    </source>
</reference>
<dbReference type="AlphaFoldDB" id="A0A8T0HRV3"/>
<dbReference type="Gene3D" id="3.30.360.10">
    <property type="entry name" value="Dihydrodipicolinate Reductase, domain 2"/>
    <property type="match status" value="1"/>
</dbReference>